<feature type="transmembrane region" description="Helical" evidence="1">
    <location>
        <begin position="21"/>
        <end position="49"/>
    </location>
</feature>
<feature type="transmembrane region" description="Helical" evidence="1">
    <location>
        <begin position="146"/>
        <end position="175"/>
    </location>
</feature>
<evidence type="ECO:0000313" key="3">
    <source>
        <dbReference type="EMBL" id="OGF65017.1"/>
    </source>
</evidence>
<comment type="caution">
    <text evidence="3">The sequence shown here is derived from an EMBL/GenBank/DDBJ whole genome shotgun (WGS) entry which is preliminary data.</text>
</comment>
<feature type="transmembrane region" description="Helical" evidence="1">
    <location>
        <begin position="55"/>
        <end position="77"/>
    </location>
</feature>
<keyword evidence="1" id="KW-0812">Transmembrane</keyword>
<keyword evidence="1" id="KW-1133">Transmembrane helix</keyword>
<organism evidence="3 4">
    <name type="scientific">Candidatus Fischerbacteria bacterium RBG_13_37_8</name>
    <dbReference type="NCBI Taxonomy" id="1817863"/>
    <lineage>
        <taxon>Bacteria</taxon>
        <taxon>Candidatus Fischeribacteriota</taxon>
    </lineage>
</organism>
<dbReference type="AlphaFoldDB" id="A0A1F5VNN6"/>
<evidence type="ECO:0000259" key="2">
    <source>
        <dbReference type="Pfam" id="PF08334"/>
    </source>
</evidence>
<evidence type="ECO:0000256" key="1">
    <source>
        <dbReference type="SAM" id="Phobius"/>
    </source>
</evidence>
<dbReference type="InterPro" id="IPR013545">
    <property type="entry name" value="T2SS_protein-GspG_C"/>
</dbReference>
<accession>A0A1F5VNN6</accession>
<dbReference type="Proteomes" id="UP000178943">
    <property type="component" value="Unassembled WGS sequence"/>
</dbReference>
<dbReference type="SUPFAM" id="SSF54523">
    <property type="entry name" value="Pili subunits"/>
    <property type="match status" value="1"/>
</dbReference>
<feature type="transmembrane region" description="Helical" evidence="1">
    <location>
        <begin position="89"/>
        <end position="113"/>
    </location>
</feature>
<sequence length="311" mass="35064">MNEEQPKIESSAFGGYKRPGIVTLLSIIEFFVAAVWIIISIALIIGMVHSQYNNFMYMAIVAIALGIINFFCGYGLWNLKSYGRTIMLVFSFIGLLGFPFGTIISILLLIYFYKPGIKIIFSQRDPATLTADEIRQVTDLQSSNPLIIGTMVVILMSFAIPIIGIIAAIAIPNFLNARDRARQIRTRMEIQNIAAAVESYKNDHNAYPETLPVQQLQSLLVPKYIDKIYVQDAWKNDFRYIAWKENPESVGPDNYIIASAGKDGVWEENDMKEYTEKVTCSFRNDIVLKNNVLIQQPQGPQMEADPAVQCD</sequence>
<protein>
    <recommendedName>
        <fullName evidence="2">Type II secretion system protein GspG C-terminal domain-containing protein</fullName>
    </recommendedName>
</protein>
<evidence type="ECO:0000313" key="4">
    <source>
        <dbReference type="Proteomes" id="UP000178943"/>
    </source>
</evidence>
<feature type="domain" description="Type II secretion system protein GspG C-terminal" evidence="2">
    <location>
        <begin position="174"/>
        <end position="270"/>
    </location>
</feature>
<dbReference type="EMBL" id="MFGW01000122">
    <property type="protein sequence ID" value="OGF65017.1"/>
    <property type="molecule type" value="Genomic_DNA"/>
</dbReference>
<proteinExistence type="predicted"/>
<reference evidence="3 4" key="1">
    <citation type="journal article" date="2016" name="Nat. Commun.">
        <title>Thousands of microbial genomes shed light on interconnected biogeochemical processes in an aquifer system.</title>
        <authorList>
            <person name="Anantharaman K."/>
            <person name="Brown C.T."/>
            <person name="Hug L.A."/>
            <person name="Sharon I."/>
            <person name="Castelle C.J."/>
            <person name="Probst A.J."/>
            <person name="Thomas B.C."/>
            <person name="Singh A."/>
            <person name="Wilkins M.J."/>
            <person name="Karaoz U."/>
            <person name="Brodie E.L."/>
            <person name="Williams K.H."/>
            <person name="Hubbard S.S."/>
            <person name="Banfield J.F."/>
        </authorList>
    </citation>
    <scope>NUCLEOTIDE SEQUENCE [LARGE SCALE GENOMIC DNA]</scope>
</reference>
<dbReference type="STRING" id="1817863.A2Y62_14425"/>
<dbReference type="Pfam" id="PF08334">
    <property type="entry name" value="T2SSG"/>
    <property type="match status" value="1"/>
</dbReference>
<name>A0A1F5VNN6_9BACT</name>
<keyword evidence="1" id="KW-0472">Membrane</keyword>
<gene>
    <name evidence="3" type="ORF">A2Y62_14425</name>
</gene>
<dbReference type="Gene3D" id="3.30.700.10">
    <property type="entry name" value="Glycoprotein, Type 4 Pilin"/>
    <property type="match status" value="1"/>
</dbReference>
<dbReference type="InterPro" id="IPR045584">
    <property type="entry name" value="Pilin-like"/>
</dbReference>